<organism evidence="1 2">
    <name type="scientific">Cryptolaemus montrouzieri</name>
    <dbReference type="NCBI Taxonomy" id="559131"/>
    <lineage>
        <taxon>Eukaryota</taxon>
        <taxon>Metazoa</taxon>
        <taxon>Ecdysozoa</taxon>
        <taxon>Arthropoda</taxon>
        <taxon>Hexapoda</taxon>
        <taxon>Insecta</taxon>
        <taxon>Pterygota</taxon>
        <taxon>Neoptera</taxon>
        <taxon>Endopterygota</taxon>
        <taxon>Coleoptera</taxon>
        <taxon>Polyphaga</taxon>
        <taxon>Cucujiformia</taxon>
        <taxon>Coccinelloidea</taxon>
        <taxon>Coccinellidae</taxon>
        <taxon>Scymninae</taxon>
        <taxon>Scymnini</taxon>
        <taxon>Cryptolaemus</taxon>
    </lineage>
</organism>
<dbReference type="Proteomes" id="UP001516400">
    <property type="component" value="Unassembled WGS sequence"/>
</dbReference>
<evidence type="ECO:0000313" key="2">
    <source>
        <dbReference type="Proteomes" id="UP001516400"/>
    </source>
</evidence>
<accession>A0ABD2NV05</accession>
<keyword evidence="2" id="KW-1185">Reference proteome</keyword>
<name>A0ABD2NV05_9CUCU</name>
<evidence type="ECO:0008006" key="3">
    <source>
        <dbReference type="Google" id="ProtNLM"/>
    </source>
</evidence>
<sequence>MLMKTNILEAAKETLGTRIVVNATKYKSIPFCREEIKALAKEKREAYLRYRSMTIQTEHRKYVEARNRVNRQIREIKREHWRKFSKDMENDMYGTKRRIWNMLRASKKPVNEYVQLNQVSAKQWEQYLTELYNNEESENDSKRQADQLEAEEIVVVISNESITKAIQKLENRRAQG</sequence>
<gene>
    <name evidence="1" type="ORF">HHI36_005568</name>
</gene>
<protein>
    <recommendedName>
        <fullName evidence="3">Endonuclease-reverse transcriptase</fullName>
    </recommendedName>
</protein>
<dbReference type="AlphaFoldDB" id="A0ABD2NV05"/>
<comment type="caution">
    <text evidence="1">The sequence shown here is derived from an EMBL/GenBank/DDBJ whole genome shotgun (WGS) entry which is preliminary data.</text>
</comment>
<evidence type="ECO:0000313" key="1">
    <source>
        <dbReference type="EMBL" id="KAL3282383.1"/>
    </source>
</evidence>
<dbReference type="EMBL" id="JABFTP020000144">
    <property type="protein sequence ID" value="KAL3282383.1"/>
    <property type="molecule type" value="Genomic_DNA"/>
</dbReference>
<proteinExistence type="predicted"/>
<reference evidence="1 2" key="1">
    <citation type="journal article" date="2021" name="BMC Biol.">
        <title>Horizontally acquired antibacterial genes associated with adaptive radiation of ladybird beetles.</title>
        <authorList>
            <person name="Li H.S."/>
            <person name="Tang X.F."/>
            <person name="Huang Y.H."/>
            <person name="Xu Z.Y."/>
            <person name="Chen M.L."/>
            <person name="Du X.Y."/>
            <person name="Qiu B.Y."/>
            <person name="Chen P.T."/>
            <person name="Zhang W."/>
            <person name="Slipinski A."/>
            <person name="Escalona H.E."/>
            <person name="Waterhouse R.M."/>
            <person name="Zwick A."/>
            <person name="Pang H."/>
        </authorList>
    </citation>
    <scope>NUCLEOTIDE SEQUENCE [LARGE SCALE GENOMIC DNA]</scope>
    <source>
        <strain evidence="1">SYSU2018</strain>
    </source>
</reference>